<sequence>MQGKKRYLEDPRYNEIEKLKKGKGLTFDLGSSEEEEMRSEERWDLVFLAVGLRIQNIRWFIDLQRRASFHKVE</sequence>
<reference evidence="1 2" key="1">
    <citation type="journal article" date="2024" name="Plant Biotechnol. J.">
        <title>Genome and CRISPR/Cas9 system of a widespread forest tree (Populus alba) in the world.</title>
        <authorList>
            <person name="Liu Y.J."/>
            <person name="Jiang P.F."/>
            <person name="Han X.M."/>
            <person name="Li X.Y."/>
            <person name="Wang H.M."/>
            <person name="Wang Y.J."/>
            <person name="Wang X.X."/>
            <person name="Zeng Q.Y."/>
        </authorList>
    </citation>
    <scope>NUCLEOTIDE SEQUENCE [LARGE SCALE GENOMIC DNA]</scope>
    <source>
        <strain evidence="2">cv. PAL-ZL1</strain>
    </source>
</reference>
<proteinExistence type="predicted"/>
<accession>A0ACC4BUG6</accession>
<dbReference type="Proteomes" id="UP000309997">
    <property type="component" value="Unassembled WGS sequence"/>
</dbReference>
<protein>
    <submittedName>
        <fullName evidence="1">Uncharacterized protein</fullName>
    </submittedName>
</protein>
<dbReference type="EMBL" id="RCHU02000008">
    <property type="protein sequence ID" value="KAL3582284.1"/>
    <property type="molecule type" value="Genomic_DNA"/>
</dbReference>
<comment type="caution">
    <text evidence="1">The sequence shown here is derived from an EMBL/GenBank/DDBJ whole genome shotgun (WGS) entry which is preliminary data.</text>
</comment>
<evidence type="ECO:0000313" key="1">
    <source>
        <dbReference type="EMBL" id="KAL3582284.1"/>
    </source>
</evidence>
<evidence type="ECO:0000313" key="2">
    <source>
        <dbReference type="Proteomes" id="UP000309997"/>
    </source>
</evidence>
<keyword evidence="2" id="KW-1185">Reference proteome</keyword>
<name>A0ACC4BUG6_POPAL</name>
<gene>
    <name evidence="1" type="ORF">D5086_016616</name>
</gene>
<organism evidence="1 2">
    <name type="scientific">Populus alba</name>
    <name type="common">White poplar</name>
    <dbReference type="NCBI Taxonomy" id="43335"/>
    <lineage>
        <taxon>Eukaryota</taxon>
        <taxon>Viridiplantae</taxon>
        <taxon>Streptophyta</taxon>
        <taxon>Embryophyta</taxon>
        <taxon>Tracheophyta</taxon>
        <taxon>Spermatophyta</taxon>
        <taxon>Magnoliopsida</taxon>
        <taxon>eudicotyledons</taxon>
        <taxon>Gunneridae</taxon>
        <taxon>Pentapetalae</taxon>
        <taxon>rosids</taxon>
        <taxon>fabids</taxon>
        <taxon>Malpighiales</taxon>
        <taxon>Salicaceae</taxon>
        <taxon>Saliceae</taxon>
        <taxon>Populus</taxon>
    </lineage>
</organism>